<evidence type="ECO:0000256" key="12">
    <source>
        <dbReference type="PIRSR" id="PIRSR005639-2"/>
    </source>
</evidence>
<dbReference type="NCBIfam" id="TIGR03800">
    <property type="entry name" value="PLP_synth_Pdx2"/>
    <property type="match status" value="1"/>
</dbReference>
<keyword evidence="5 10" id="KW-0456">Lyase</keyword>
<feature type="active site" description="Charge relay system" evidence="10 11">
    <location>
        <position position="172"/>
    </location>
</feature>
<dbReference type="InterPro" id="IPR021196">
    <property type="entry name" value="PdxT/SNO_CS"/>
</dbReference>
<dbReference type="EMBL" id="CP051177">
    <property type="protein sequence ID" value="QKX50360.1"/>
    <property type="molecule type" value="Genomic_DNA"/>
</dbReference>
<comment type="similarity">
    <text evidence="1 10">Belongs to the glutaminase PdxT/SNO family.</text>
</comment>
<dbReference type="UniPathway" id="UPA00245"/>
<feature type="active site" description="Nucleophile" evidence="10 11">
    <location>
        <position position="79"/>
    </location>
</feature>
<comment type="pathway">
    <text evidence="10">Cofactor biosynthesis; pyridoxal 5'-phosphate biosynthesis.</text>
</comment>
<dbReference type="GO" id="GO:0006543">
    <property type="term" value="P:L-glutamine catabolic process"/>
    <property type="evidence" value="ECO:0007669"/>
    <property type="project" value="UniProtKB-UniRule"/>
</dbReference>
<evidence type="ECO:0000256" key="10">
    <source>
        <dbReference type="HAMAP-Rule" id="MF_01615"/>
    </source>
</evidence>
<dbReference type="GO" id="GO:0042823">
    <property type="term" value="P:pyridoxal phosphate biosynthetic process"/>
    <property type="evidence" value="ECO:0007669"/>
    <property type="project" value="UniProtKB-UniRule"/>
</dbReference>
<feature type="active site" description="Charge relay system" evidence="10 11">
    <location>
        <position position="170"/>
    </location>
</feature>
<proteinExistence type="inferred from homology"/>
<dbReference type="Pfam" id="PF01174">
    <property type="entry name" value="SNO"/>
    <property type="match status" value="1"/>
</dbReference>
<dbReference type="PROSITE" id="PS51273">
    <property type="entry name" value="GATASE_TYPE_1"/>
    <property type="match status" value="1"/>
</dbReference>
<dbReference type="GO" id="GO:0005829">
    <property type="term" value="C:cytosol"/>
    <property type="evidence" value="ECO:0007669"/>
    <property type="project" value="TreeGrafter"/>
</dbReference>
<evidence type="ECO:0000256" key="3">
    <source>
        <dbReference type="ARBA" id="ARBA00022898"/>
    </source>
</evidence>
<dbReference type="FunFam" id="3.40.50.880:FF:000010">
    <property type="entry name" value="uncharacterized protein LOC100176842 isoform X2"/>
    <property type="match status" value="1"/>
</dbReference>
<gene>
    <name evidence="10 13" type="primary">pdxT</name>
    <name evidence="13" type="ORF">HF394_06995</name>
</gene>
<dbReference type="SUPFAM" id="SSF52317">
    <property type="entry name" value="Class I glutamine amidotransferase-like"/>
    <property type="match status" value="1"/>
</dbReference>
<keyword evidence="14" id="KW-1185">Reference proteome</keyword>
<comment type="subunit">
    <text evidence="9 10">In the presence of PdxS, forms a dodecamer of heterodimers. Only shows activity in the heterodimer.</text>
</comment>
<name>A0A7H8Q977_9BACL</name>
<dbReference type="PROSITE" id="PS51130">
    <property type="entry name" value="PDXT_SNO_2"/>
    <property type="match status" value="1"/>
</dbReference>
<feature type="binding site" evidence="10 12">
    <location>
        <begin position="134"/>
        <end position="135"/>
    </location>
    <ligand>
        <name>L-glutamine</name>
        <dbReference type="ChEBI" id="CHEBI:58359"/>
    </ligand>
</feature>
<organism evidence="13 14">
    <name type="scientific">Planococcus glaciei</name>
    <dbReference type="NCBI Taxonomy" id="459472"/>
    <lineage>
        <taxon>Bacteria</taxon>
        <taxon>Bacillati</taxon>
        <taxon>Bacillota</taxon>
        <taxon>Bacilli</taxon>
        <taxon>Bacillales</taxon>
        <taxon>Caryophanaceae</taxon>
        <taxon>Planococcus</taxon>
    </lineage>
</organism>
<dbReference type="Proteomes" id="UP000509222">
    <property type="component" value="Chromosome"/>
</dbReference>
<evidence type="ECO:0000256" key="5">
    <source>
        <dbReference type="ARBA" id="ARBA00023239"/>
    </source>
</evidence>
<evidence type="ECO:0000256" key="9">
    <source>
        <dbReference type="ARBA" id="ARBA00064749"/>
    </source>
</evidence>
<evidence type="ECO:0000313" key="13">
    <source>
        <dbReference type="EMBL" id="QKX50360.1"/>
    </source>
</evidence>
<evidence type="ECO:0000256" key="11">
    <source>
        <dbReference type="PIRSR" id="PIRSR005639-1"/>
    </source>
</evidence>
<evidence type="ECO:0000256" key="1">
    <source>
        <dbReference type="ARBA" id="ARBA00008345"/>
    </source>
</evidence>
<evidence type="ECO:0000256" key="2">
    <source>
        <dbReference type="ARBA" id="ARBA00022801"/>
    </source>
</evidence>
<dbReference type="PROSITE" id="PS01236">
    <property type="entry name" value="PDXT_SNO_1"/>
    <property type="match status" value="1"/>
</dbReference>
<evidence type="ECO:0000313" key="14">
    <source>
        <dbReference type="Proteomes" id="UP000509222"/>
    </source>
</evidence>
<feature type="binding site" evidence="10 12">
    <location>
        <begin position="47"/>
        <end position="49"/>
    </location>
    <ligand>
        <name>L-glutamine</name>
        <dbReference type="ChEBI" id="CHEBI:58359"/>
    </ligand>
</feature>
<keyword evidence="4 10" id="KW-0315">Glutamine amidotransferase</keyword>
<dbReference type="PANTHER" id="PTHR31559">
    <property type="entry name" value="PYRIDOXAL 5'-PHOSPHATE SYNTHASE SUBUNIT SNO"/>
    <property type="match status" value="1"/>
</dbReference>
<reference evidence="14" key="2">
    <citation type="submission" date="2020-06" db="EMBL/GenBank/DDBJ databases">
        <title>Isolation of Planomicrobium glaciei.</title>
        <authorList>
            <person name="Malisova L."/>
            <person name="Safrankova R."/>
            <person name="Jakubu V."/>
            <person name="Spanelova P."/>
        </authorList>
    </citation>
    <scope>NUCLEOTIDE SEQUENCE [LARGE SCALE GENOMIC DNA]</scope>
    <source>
        <strain evidence="14">NRL-ATB46093</strain>
    </source>
</reference>
<dbReference type="Gene3D" id="3.40.50.880">
    <property type="match status" value="1"/>
</dbReference>
<evidence type="ECO:0000256" key="8">
    <source>
        <dbReference type="ARBA" id="ARBA00054599"/>
    </source>
</evidence>
<evidence type="ECO:0000256" key="4">
    <source>
        <dbReference type="ARBA" id="ARBA00022962"/>
    </source>
</evidence>
<keyword evidence="2 10" id="KW-0378">Hydrolase</keyword>
<comment type="catalytic activity">
    <reaction evidence="7 10">
        <text>L-glutamine + H2O = L-glutamate + NH4(+)</text>
        <dbReference type="Rhea" id="RHEA:15889"/>
        <dbReference type="ChEBI" id="CHEBI:15377"/>
        <dbReference type="ChEBI" id="CHEBI:28938"/>
        <dbReference type="ChEBI" id="CHEBI:29985"/>
        <dbReference type="ChEBI" id="CHEBI:58359"/>
        <dbReference type="EC" id="3.5.1.2"/>
    </reaction>
</comment>
<comment type="catalytic activity">
    <reaction evidence="6 10">
        <text>aldehydo-D-ribose 5-phosphate + D-glyceraldehyde 3-phosphate + L-glutamine = pyridoxal 5'-phosphate + L-glutamate + phosphate + 3 H2O + H(+)</text>
        <dbReference type="Rhea" id="RHEA:31507"/>
        <dbReference type="ChEBI" id="CHEBI:15377"/>
        <dbReference type="ChEBI" id="CHEBI:15378"/>
        <dbReference type="ChEBI" id="CHEBI:29985"/>
        <dbReference type="ChEBI" id="CHEBI:43474"/>
        <dbReference type="ChEBI" id="CHEBI:58273"/>
        <dbReference type="ChEBI" id="CHEBI:58359"/>
        <dbReference type="ChEBI" id="CHEBI:59776"/>
        <dbReference type="ChEBI" id="CHEBI:597326"/>
        <dbReference type="EC" id="4.3.3.6"/>
    </reaction>
</comment>
<dbReference type="EC" id="3.5.1.2" evidence="10"/>
<dbReference type="EC" id="4.3.3.6" evidence="10"/>
<evidence type="ECO:0000256" key="6">
    <source>
        <dbReference type="ARBA" id="ARBA00047992"/>
    </source>
</evidence>
<dbReference type="GO" id="GO:0008614">
    <property type="term" value="P:pyridoxine metabolic process"/>
    <property type="evidence" value="ECO:0007669"/>
    <property type="project" value="TreeGrafter"/>
</dbReference>
<dbReference type="PIRSF" id="PIRSF005639">
    <property type="entry name" value="Glut_amidoT_SNO"/>
    <property type="match status" value="1"/>
</dbReference>
<dbReference type="GO" id="GO:1903600">
    <property type="term" value="C:glutaminase complex"/>
    <property type="evidence" value="ECO:0007669"/>
    <property type="project" value="TreeGrafter"/>
</dbReference>
<dbReference type="AlphaFoldDB" id="A0A7H8Q977"/>
<dbReference type="HAMAP" id="MF_01615">
    <property type="entry name" value="PdxT"/>
    <property type="match status" value="1"/>
</dbReference>
<accession>A0A7H8Q977</accession>
<dbReference type="InterPro" id="IPR002161">
    <property type="entry name" value="PdxT/SNO"/>
</dbReference>
<comment type="function">
    <text evidence="8 10">Catalyzes the hydrolysis of glutamine to glutamate and ammonia as part of the biosynthesis of pyridoxal 5'-phosphate. The resulting ammonia molecule is channeled to the active site of PdxS.</text>
</comment>
<evidence type="ECO:0000256" key="7">
    <source>
        <dbReference type="ARBA" id="ARBA00049534"/>
    </source>
</evidence>
<dbReference type="CDD" id="cd01749">
    <property type="entry name" value="GATase1_PB"/>
    <property type="match status" value="1"/>
</dbReference>
<dbReference type="RefSeq" id="WP_036803670.1">
    <property type="nucleotide sequence ID" value="NZ_CP051177.1"/>
</dbReference>
<protein>
    <recommendedName>
        <fullName evidence="10">Pyridoxal 5'-phosphate synthase subunit PdxT</fullName>
        <ecNumber evidence="10">4.3.3.6</ecNumber>
    </recommendedName>
    <alternativeName>
        <fullName evidence="10">Pdx2</fullName>
    </alternativeName>
    <alternativeName>
        <fullName evidence="10">Pyridoxal 5'-phosphate synthase glutaminase subunit</fullName>
        <ecNumber evidence="10">3.5.1.2</ecNumber>
    </alternativeName>
</protein>
<dbReference type="GO" id="GO:0004359">
    <property type="term" value="F:glutaminase activity"/>
    <property type="evidence" value="ECO:0007669"/>
    <property type="project" value="UniProtKB-UniRule"/>
</dbReference>
<dbReference type="InterPro" id="IPR029062">
    <property type="entry name" value="Class_I_gatase-like"/>
</dbReference>
<feature type="binding site" evidence="10 12">
    <location>
        <position position="106"/>
    </location>
    <ligand>
        <name>L-glutamine</name>
        <dbReference type="ChEBI" id="CHEBI:58359"/>
    </ligand>
</feature>
<sequence>MKRVGVLALQGAVREHAQSLEACGAKAVLVKWPSDLEDLDALILPGGESTTMRRLIDRYGLLDPLRKFAESGKPMFGTCAGLILLAKEIAGYPEAHLGVMDIKVERNSFGRQADSFEAPLSIKGIEAPFEAVFIRAPHIVSAGAGIEVLSEHGGKIVMARSSQFLGCSFHPELTDDHRITAYFLSMIPSGTGISLPKSSVYSKV</sequence>
<dbReference type="GO" id="GO:0036381">
    <property type="term" value="F:pyridoxal 5'-phosphate synthase (glutamine hydrolysing) activity"/>
    <property type="evidence" value="ECO:0007669"/>
    <property type="project" value="UniProtKB-UniRule"/>
</dbReference>
<reference evidence="13 14" key="1">
    <citation type="submission" date="2020-04" db="EMBL/GenBank/DDBJ databases">
        <authorList>
            <person name="Pajer P."/>
            <person name="Broz P."/>
        </authorList>
    </citation>
    <scope>NUCLEOTIDE SEQUENCE [LARGE SCALE GENOMIC DNA]</scope>
    <source>
        <strain evidence="14">NRL-ATB46093</strain>
    </source>
</reference>
<dbReference type="PANTHER" id="PTHR31559:SF0">
    <property type="entry name" value="PYRIDOXAL 5'-PHOSPHATE SYNTHASE SUBUNIT SNO1-RELATED"/>
    <property type="match status" value="1"/>
</dbReference>
<keyword evidence="3 10" id="KW-0663">Pyridoxal phosphate</keyword>